<dbReference type="AlphaFoldDB" id="B4H118"/>
<organism evidence="2">
    <name type="scientific">Drosophila persimilis</name>
    <name type="common">Fruit fly</name>
    <dbReference type="NCBI Taxonomy" id="7234"/>
    <lineage>
        <taxon>Eukaryota</taxon>
        <taxon>Metazoa</taxon>
        <taxon>Ecdysozoa</taxon>
        <taxon>Arthropoda</taxon>
        <taxon>Hexapoda</taxon>
        <taxon>Insecta</taxon>
        <taxon>Pterygota</taxon>
        <taxon>Neoptera</taxon>
        <taxon>Endopterygota</taxon>
        <taxon>Diptera</taxon>
        <taxon>Brachycera</taxon>
        <taxon>Muscomorpha</taxon>
        <taxon>Ephydroidea</taxon>
        <taxon>Drosophilidae</taxon>
        <taxon>Drosophila</taxon>
        <taxon>Sophophora</taxon>
    </lineage>
</organism>
<name>B4H118_DROPE</name>
<keyword evidence="2" id="KW-1185">Reference proteome</keyword>
<protein>
    <submittedName>
        <fullName evidence="1">GL15824</fullName>
    </submittedName>
</protein>
<reference evidence="1 2" key="1">
    <citation type="journal article" date="2007" name="Nature">
        <title>Evolution of genes and genomes on the Drosophila phylogeny.</title>
        <authorList>
            <consortium name="Drosophila 12 Genomes Consortium"/>
            <person name="Clark A.G."/>
            <person name="Eisen M.B."/>
            <person name="Smith D.R."/>
            <person name="Bergman C.M."/>
            <person name="Oliver B."/>
            <person name="Markow T.A."/>
            <person name="Kaufman T.C."/>
            <person name="Kellis M."/>
            <person name="Gelbart W."/>
            <person name="Iyer V.N."/>
            <person name="Pollard D.A."/>
            <person name="Sackton T.B."/>
            <person name="Larracuente A.M."/>
            <person name="Singh N.D."/>
            <person name="Abad J.P."/>
            <person name="Abt D.N."/>
            <person name="Adryan B."/>
            <person name="Aguade M."/>
            <person name="Akashi H."/>
            <person name="Anderson W.W."/>
            <person name="Aquadro C.F."/>
            <person name="Ardell D.H."/>
            <person name="Arguello R."/>
            <person name="Artieri C.G."/>
            <person name="Barbash D.A."/>
            <person name="Barker D."/>
            <person name="Barsanti P."/>
            <person name="Batterham P."/>
            <person name="Batzoglou S."/>
            <person name="Begun D."/>
            <person name="Bhutkar A."/>
            <person name="Blanco E."/>
            <person name="Bosak S.A."/>
            <person name="Bradley R.K."/>
            <person name="Brand A.D."/>
            <person name="Brent M.R."/>
            <person name="Brooks A.N."/>
            <person name="Brown R.H."/>
            <person name="Butlin R.K."/>
            <person name="Caggese C."/>
            <person name="Calvi B.R."/>
            <person name="Bernardo de Carvalho A."/>
            <person name="Caspi A."/>
            <person name="Castrezana S."/>
            <person name="Celniker S.E."/>
            <person name="Chang J.L."/>
            <person name="Chapple C."/>
            <person name="Chatterji S."/>
            <person name="Chinwalla A."/>
            <person name="Civetta A."/>
            <person name="Clifton S.W."/>
            <person name="Comeron J.M."/>
            <person name="Costello J.C."/>
            <person name="Coyne J.A."/>
            <person name="Daub J."/>
            <person name="David R.G."/>
            <person name="Delcher A.L."/>
            <person name="Delehaunty K."/>
            <person name="Do C.B."/>
            <person name="Ebling H."/>
            <person name="Edwards K."/>
            <person name="Eickbush T."/>
            <person name="Evans J.D."/>
            <person name="Filipski A."/>
            <person name="Findeiss S."/>
            <person name="Freyhult E."/>
            <person name="Fulton L."/>
            <person name="Fulton R."/>
            <person name="Garcia A.C."/>
            <person name="Gardiner A."/>
            <person name="Garfield D.A."/>
            <person name="Garvin B.E."/>
            <person name="Gibson G."/>
            <person name="Gilbert D."/>
            <person name="Gnerre S."/>
            <person name="Godfrey J."/>
            <person name="Good R."/>
            <person name="Gotea V."/>
            <person name="Gravely B."/>
            <person name="Greenberg A.J."/>
            <person name="Griffiths-Jones S."/>
            <person name="Gross S."/>
            <person name="Guigo R."/>
            <person name="Gustafson E.A."/>
            <person name="Haerty W."/>
            <person name="Hahn M.W."/>
            <person name="Halligan D.L."/>
            <person name="Halpern A.L."/>
            <person name="Halter G.M."/>
            <person name="Han M.V."/>
            <person name="Heger A."/>
            <person name="Hillier L."/>
            <person name="Hinrichs A.S."/>
            <person name="Holmes I."/>
            <person name="Hoskins R.A."/>
            <person name="Hubisz M.J."/>
            <person name="Hultmark D."/>
            <person name="Huntley M.A."/>
            <person name="Jaffe D.B."/>
            <person name="Jagadeeshan S."/>
            <person name="Jeck W.R."/>
            <person name="Johnson J."/>
            <person name="Jones C.D."/>
            <person name="Jordan W.C."/>
            <person name="Karpen G.H."/>
            <person name="Kataoka E."/>
            <person name="Keightley P.D."/>
            <person name="Kheradpour P."/>
            <person name="Kirkness E.F."/>
            <person name="Koerich L.B."/>
            <person name="Kristiansen K."/>
            <person name="Kudrna D."/>
            <person name="Kulathinal R.J."/>
            <person name="Kumar S."/>
            <person name="Kwok R."/>
            <person name="Lander E."/>
            <person name="Langley C.H."/>
            <person name="Lapoint R."/>
            <person name="Lazzaro B.P."/>
            <person name="Lee S.J."/>
            <person name="Levesque L."/>
            <person name="Li R."/>
            <person name="Lin C.F."/>
            <person name="Lin M.F."/>
            <person name="Lindblad-Toh K."/>
            <person name="Llopart A."/>
            <person name="Long M."/>
            <person name="Low L."/>
            <person name="Lozovsky E."/>
            <person name="Lu J."/>
            <person name="Luo M."/>
            <person name="Machado C.A."/>
            <person name="Makalowski W."/>
            <person name="Marzo M."/>
            <person name="Matsuda M."/>
            <person name="Matzkin L."/>
            <person name="McAllister B."/>
            <person name="McBride C.S."/>
            <person name="McKernan B."/>
            <person name="McKernan K."/>
            <person name="Mendez-Lago M."/>
            <person name="Minx P."/>
            <person name="Mollenhauer M.U."/>
            <person name="Montooth K."/>
            <person name="Mount S.M."/>
            <person name="Mu X."/>
            <person name="Myers E."/>
            <person name="Negre B."/>
            <person name="Newfeld S."/>
            <person name="Nielsen R."/>
            <person name="Noor M.A."/>
            <person name="O'Grady P."/>
            <person name="Pachter L."/>
            <person name="Papaceit M."/>
            <person name="Parisi M.J."/>
            <person name="Parisi M."/>
            <person name="Parts L."/>
            <person name="Pedersen J.S."/>
            <person name="Pesole G."/>
            <person name="Phillippy A.M."/>
            <person name="Ponting C.P."/>
            <person name="Pop M."/>
            <person name="Porcelli D."/>
            <person name="Powell J.R."/>
            <person name="Prohaska S."/>
            <person name="Pruitt K."/>
            <person name="Puig M."/>
            <person name="Quesneville H."/>
            <person name="Ram K.R."/>
            <person name="Rand D."/>
            <person name="Rasmussen M.D."/>
            <person name="Reed L.K."/>
            <person name="Reenan R."/>
            <person name="Reily A."/>
            <person name="Remington K.A."/>
            <person name="Rieger T.T."/>
            <person name="Ritchie M.G."/>
            <person name="Robin C."/>
            <person name="Rogers Y.H."/>
            <person name="Rohde C."/>
            <person name="Rozas J."/>
            <person name="Rubenfield M.J."/>
            <person name="Ruiz A."/>
            <person name="Russo S."/>
            <person name="Salzberg S.L."/>
            <person name="Sanchez-Gracia A."/>
            <person name="Saranga D.J."/>
            <person name="Sato H."/>
            <person name="Schaeffer S.W."/>
            <person name="Schatz M.C."/>
            <person name="Schlenke T."/>
            <person name="Schwartz R."/>
            <person name="Segarra C."/>
            <person name="Singh R.S."/>
            <person name="Sirot L."/>
            <person name="Sirota M."/>
            <person name="Sisneros N.B."/>
            <person name="Smith C.D."/>
            <person name="Smith T.F."/>
            <person name="Spieth J."/>
            <person name="Stage D.E."/>
            <person name="Stark A."/>
            <person name="Stephan W."/>
            <person name="Strausberg R.L."/>
            <person name="Strempel S."/>
            <person name="Sturgill D."/>
            <person name="Sutton G."/>
            <person name="Sutton G.G."/>
            <person name="Tao W."/>
            <person name="Teichmann S."/>
            <person name="Tobari Y.N."/>
            <person name="Tomimura Y."/>
            <person name="Tsolas J.M."/>
            <person name="Valente V.L."/>
            <person name="Venter E."/>
            <person name="Venter J.C."/>
            <person name="Vicario S."/>
            <person name="Vieira F.G."/>
            <person name="Vilella A.J."/>
            <person name="Villasante A."/>
            <person name="Walenz B."/>
            <person name="Wang J."/>
            <person name="Wasserman M."/>
            <person name="Watts T."/>
            <person name="Wilson D."/>
            <person name="Wilson R.K."/>
            <person name="Wing R.A."/>
            <person name="Wolfner M.F."/>
            <person name="Wong A."/>
            <person name="Wong G.K."/>
            <person name="Wu C.I."/>
            <person name="Wu G."/>
            <person name="Yamamoto D."/>
            <person name="Yang H.P."/>
            <person name="Yang S.P."/>
            <person name="Yorke J.A."/>
            <person name="Yoshida K."/>
            <person name="Zdobnov E."/>
            <person name="Zhang P."/>
            <person name="Zhang Y."/>
            <person name="Zimin A.V."/>
            <person name="Baldwin J."/>
            <person name="Abdouelleil A."/>
            <person name="Abdulkadir J."/>
            <person name="Abebe A."/>
            <person name="Abera B."/>
            <person name="Abreu J."/>
            <person name="Acer S.C."/>
            <person name="Aftuck L."/>
            <person name="Alexander A."/>
            <person name="An P."/>
            <person name="Anderson E."/>
            <person name="Anderson S."/>
            <person name="Arachi H."/>
            <person name="Azer M."/>
            <person name="Bachantsang P."/>
            <person name="Barry A."/>
            <person name="Bayul T."/>
            <person name="Berlin A."/>
            <person name="Bessette D."/>
            <person name="Bloom T."/>
            <person name="Blye J."/>
            <person name="Boguslavskiy L."/>
            <person name="Bonnet C."/>
            <person name="Boukhgalter B."/>
            <person name="Bourzgui I."/>
            <person name="Brown A."/>
            <person name="Cahill P."/>
            <person name="Channer S."/>
            <person name="Cheshatsang Y."/>
            <person name="Chuda L."/>
            <person name="Citroen M."/>
            <person name="Collymore A."/>
            <person name="Cooke P."/>
            <person name="Costello M."/>
            <person name="D'Aco K."/>
            <person name="Daza R."/>
            <person name="De Haan G."/>
            <person name="DeGray S."/>
            <person name="DeMaso C."/>
            <person name="Dhargay N."/>
            <person name="Dooley K."/>
            <person name="Dooley E."/>
            <person name="Doricent M."/>
            <person name="Dorje P."/>
            <person name="Dorjee K."/>
            <person name="Dupes A."/>
            <person name="Elong R."/>
            <person name="Falk J."/>
            <person name="Farina A."/>
            <person name="Faro S."/>
            <person name="Ferguson D."/>
            <person name="Fisher S."/>
            <person name="Foley C.D."/>
            <person name="Franke A."/>
            <person name="Friedrich D."/>
            <person name="Gadbois L."/>
            <person name="Gearin G."/>
            <person name="Gearin C.R."/>
            <person name="Giannoukos G."/>
            <person name="Goode T."/>
            <person name="Graham J."/>
            <person name="Grandbois E."/>
            <person name="Grewal S."/>
            <person name="Gyaltsen K."/>
            <person name="Hafez N."/>
            <person name="Hagos B."/>
            <person name="Hall J."/>
            <person name="Henson C."/>
            <person name="Hollinger A."/>
            <person name="Honan T."/>
            <person name="Huard M.D."/>
            <person name="Hughes L."/>
            <person name="Hurhula B."/>
            <person name="Husby M.E."/>
            <person name="Kamat A."/>
            <person name="Kanga B."/>
            <person name="Kashin S."/>
            <person name="Khazanovich D."/>
            <person name="Kisner P."/>
            <person name="Lance K."/>
            <person name="Lara M."/>
            <person name="Lee W."/>
            <person name="Lennon N."/>
            <person name="Letendre F."/>
            <person name="LeVine R."/>
            <person name="Lipovsky A."/>
            <person name="Liu X."/>
            <person name="Liu J."/>
            <person name="Liu S."/>
            <person name="Lokyitsang T."/>
            <person name="Lokyitsang Y."/>
            <person name="Lubonja R."/>
            <person name="Lui A."/>
            <person name="MacDonald P."/>
            <person name="Magnisalis V."/>
            <person name="Maru K."/>
            <person name="Matthews C."/>
            <person name="McCusker W."/>
            <person name="McDonough S."/>
            <person name="Mehta T."/>
            <person name="Meldrim J."/>
            <person name="Meneus L."/>
            <person name="Mihai O."/>
            <person name="Mihalev A."/>
            <person name="Mihova T."/>
            <person name="Mittelman R."/>
            <person name="Mlenga V."/>
            <person name="Montmayeur A."/>
            <person name="Mulrain L."/>
            <person name="Navidi A."/>
            <person name="Naylor J."/>
            <person name="Negash T."/>
            <person name="Nguyen T."/>
            <person name="Nguyen N."/>
            <person name="Nicol R."/>
            <person name="Norbu C."/>
            <person name="Norbu N."/>
            <person name="Novod N."/>
            <person name="O'Neill B."/>
            <person name="Osman S."/>
            <person name="Markiewicz E."/>
            <person name="Oyono O.L."/>
            <person name="Patti C."/>
            <person name="Phunkhang P."/>
            <person name="Pierre F."/>
            <person name="Priest M."/>
            <person name="Raghuraman S."/>
            <person name="Rege F."/>
            <person name="Reyes R."/>
            <person name="Rise C."/>
            <person name="Rogov P."/>
            <person name="Ross K."/>
            <person name="Ryan E."/>
            <person name="Settipalli S."/>
            <person name="Shea T."/>
            <person name="Sherpa N."/>
            <person name="Shi L."/>
            <person name="Shih D."/>
            <person name="Sparrow T."/>
            <person name="Spaulding J."/>
            <person name="Stalker J."/>
            <person name="Stange-Thomann N."/>
            <person name="Stavropoulos S."/>
            <person name="Stone C."/>
            <person name="Strader C."/>
            <person name="Tesfaye S."/>
            <person name="Thomson T."/>
            <person name="Thoulutsang Y."/>
            <person name="Thoulutsang D."/>
            <person name="Topham K."/>
            <person name="Topping I."/>
            <person name="Tsamla T."/>
            <person name="Vassiliev H."/>
            <person name="Vo A."/>
            <person name="Wangchuk T."/>
            <person name="Wangdi T."/>
            <person name="Weiand M."/>
            <person name="Wilkinson J."/>
            <person name="Wilson A."/>
            <person name="Yadav S."/>
            <person name="Young G."/>
            <person name="Yu Q."/>
            <person name="Zembek L."/>
            <person name="Zhong D."/>
            <person name="Zimmer A."/>
            <person name="Zwirko Z."/>
            <person name="Jaffe D.B."/>
            <person name="Alvarez P."/>
            <person name="Brockman W."/>
            <person name="Butler J."/>
            <person name="Chin C."/>
            <person name="Gnerre S."/>
            <person name="Grabherr M."/>
            <person name="Kleber M."/>
            <person name="Mauceli E."/>
            <person name="MacCallum I."/>
        </authorList>
    </citation>
    <scope>NUCLEOTIDE SEQUENCE [LARGE SCALE GENOMIC DNA]</scope>
    <source>
        <strain evidence="2">MSH-3 / Tucson 14011-0111.49</strain>
    </source>
</reference>
<sequence>MVDSLGQEELELELELGRCDLRVWCPVPCGVAIAADNGAKCPATGWDGLGLWNWNWNCNGDWEWEWEWKWFGLGSRAKSQRKSLAKSANRPTDRPTHRMERPGLEWPGLVWYGLASTWFEHLVTLAVRSGAQWRTSKKEEHNYLKKIRWHHCATLEDEEEKQEKREEWGSSKQWRWRWRWRWRLAVSGGGTAIIRHGWRGRWRIRQQRIERIMREPALGSNDYDDEVGYGMVSIAEPLDLNLGLDLGFSGHALGKLWRLFWRTRWLMLLVHRTWLGHGITQAAFGIIVIVRHHHQRRYERQQRSKKCKKCKKCKKWSAVAPLERRPAPVCVRGDGGEERRGLSLPSGTFVALSHNMQSQSPEVAPAPATTKRSVRDNTVTVTVTEPNKMMMDHVPPLPPPPPPPPPDGILHHFCEKHAANGQTRHHAVDLWSQKFVARIGNSLQ</sequence>
<dbReference type="EMBL" id="CH479201">
    <property type="protein sequence ID" value="EDW29934.1"/>
    <property type="molecule type" value="Genomic_DNA"/>
</dbReference>
<gene>
    <name evidence="1" type="primary">Dper\GL15824</name>
    <name evidence="1" type="ORF">Dper_GL15824</name>
</gene>
<accession>B4H118</accession>
<evidence type="ECO:0000313" key="2">
    <source>
        <dbReference type="Proteomes" id="UP000008744"/>
    </source>
</evidence>
<evidence type="ECO:0000313" key="1">
    <source>
        <dbReference type="EMBL" id="EDW29934.1"/>
    </source>
</evidence>
<dbReference type="Proteomes" id="UP000008744">
    <property type="component" value="Unassembled WGS sequence"/>
</dbReference>
<proteinExistence type="predicted"/>
<dbReference type="HOGENOM" id="CLU_617167_0_0_1"/>